<evidence type="ECO:0000313" key="1">
    <source>
        <dbReference type="EMBL" id="WNH10334.1"/>
    </source>
</evidence>
<dbReference type="Proteomes" id="UP001302806">
    <property type="component" value="Chromosome"/>
</dbReference>
<evidence type="ECO:0000313" key="2">
    <source>
        <dbReference type="Proteomes" id="UP001302806"/>
    </source>
</evidence>
<dbReference type="Gene3D" id="2.60.40.380">
    <property type="entry name" value="Purple acid phosphatase-like, N-terminal"/>
    <property type="match status" value="1"/>
</dbReference>
<accession>A0ABY9XXI3</accession>
<protein>
    <submittedName>
        <fullName evidence="1">Fibronectin type III domain-containing protein</fullName>
    </submittedName>
</protein>
<dbReference type="SUPFAM" id="SSF49363">
    <property type="entry name" value="Purple acid phosphatase, N-terminal domain"/>
    <property type="match status" value="1"/>
</dbReference>
<name>A0ABY9XXI3_9FLAO</name>
<sequence>MTFSTNIILKLITILTCLFLAFNCKSSYNKRNTVNLIRQPYLQNAFKDSISILWITNKGKKAIVKYGTSKVLDKVAHGFITKDSLKLRNTVSIKGLDRGKKYYYAIYTDDKRLASGEDYFFKTESAEKNASFSFYAMGDIGEPINKGGFPEITSWQIHNLKKHPDFTRLRRHHLSRWKKRFRRCLSF</sequence>
<dbReference type="EMBL" id="CP134537">
    <property type="protein sequence ID" value="WNH10334.1"/>
    <property type="molecule type" value="Genomic_DNA"/>
</dbReference>
<gene>
    <name evidence="1" type="ORF">RHP51_06590</name>
</gene>
<reference evidence="1 2" key="1">
    <citation type="submission" date="2023-09" db="EMBL/GenBank/DDBJ databases">
        <title>Thalassobella suaedae gen. nov., sp. nov., a marine bacterium of the family Flavobacteriaceae isolated from a halophyte Suaeda japonica.</title>
        <authorList>
            <person name="Lee S.Y."/>
            <person name="Hwang C.Y."/>
        </authorList>
    </citation>
    <scope>NUCLEOTIDE SEQUENCE [LARGE SCALE GENOMIC DNA]</scope>
    <source>
        <strain evidence="1 2">HL-DH14</strain>
    </source>
</reference>
<dbReference type="RefSeq" id="WP_415866625.1">
    <property type="nucleotide sequence ID" value="NZ_CP134537.1"/>
</dbReference>
<organism evidence="1 2">
    <name type="scientific">Thalassobellus suaedae</name>
    <dbReference type="NCBI Taxonomy" id="3074124"/>
    <lineage>
        <taxon>Bacteria</taxon>
        <taxon>Pseudomonadati</taxon>
        <taxon>Bacteroidota</taxon>
        <taxon>Flavobacteriia</taxon>
        <taxon>Flavobacteriales</taxon>
        <taxon>Flavobacteriaceae</taxon>
        <taxon>Thalassobellus</taxon>
    </lineage>
</organism>
<dbReference type="InterPro" id="IPR008963">
    <property type="entry name" value="Purple_acid_Pase-like_N"/>
</dbReference>
<proteinExistence type="predicted"/>